<sequence length="340" mass="35838">MTPPQRTAGATLDEVAERAGVSRATASRVLSGDPRVSDRAREAVRTAASALSYVPRQAARSLATRRSDALAFVVAESGDKFFADPFFAGVLRGAQVAAAERRRQLLFVVVANDDDRTRLEEYAAGGHVDGAMFLSVHGNDPLPGRVHRLGVPVVLAGRPANPRVGIPYVTADNVTGGRLAAQALLARGSLRPATVCGPCDMTASLDRLAGFRAELAENGIDLPSTAVTEGDFTISGGHRAMERLLESGERPDAVFAANDLMAVGALRALRARRIRVPDDVAVVGFDDVPLAADADPPLTTVRQPLEVMGRHMARMLMDLADGGQTTSATLAVELVTRTSA</sequence>
<dbReference type="SUPFAM" id="SSF53822">
    <property type="entry name" value="Periplasmic binding protein-like I"/>
    <property type="match status" value="1"/>
</dbReference>
<dbReference type="Pfam" id="PF13377">
    <property type="entry name" value="Peripla_BP_3"/>
    <property type="match status" value="1"/>
</dbReference>
<dbReference type="Pfam" id="PF00356">
    <property type="entry name" value="LacI"/>
    <property type="match status" value="1"/>
</dbReference>
<dbReference type="InterPro" id="IPR010982">
    <property type="entry name" value="Lambda_DNA-bd_dom_sf"/>
</dbReference>
<dbReference type="PANTHER" id="PTHR30146:SF109">
    <property type="entry name" value="HTH-TYPE TRANSCRIPTIONAL REGULATOR GALS"/>
    <property type="match status" value="1"/>
</dbReference>
<keyword evidence="3" id="KW-0804">Transcription</keyword>
<organism evidence="5 6">
    <name type="scientific">Georgenia wutianyii</name>
    <dbReference type="NCBI Taxonomy" id="2585135"/>
    <lineage>
        <taxon>Bacteria</taxon>
        <taxon>Bacillati</taxon>
        <taxon>Actinomycetota</taxon>
        <taxon>Actinomycetes</taxon>
        <taxon>Micrococcales</taxon>
        <taxon>Bogoriellaceae</taxon>
        <taxon>Georgenia</taxon>
    </lineage>
</organism>
<dbReference type="CDD" id="cd01392">
    <property type="entry name" value="HTH_LacI"/>
    <property type="match status" value="1"/>
</dbReference>
<dbReference type="CDD" id="cd06267">
    <property type="entry name" value="PBP1_LacI_sugar_binding-like"/>
    <property type="match status" value="1"/>
</dbReference>
<dbReference type="InterPro" id="IPR046335">
    <property type="entry name" value="LacI/GalR-like_sensor"/>
</dbReference>
<dbReference type="InterPro" id="IPR028082">
    <property type="entry name" value="Peripla_BP_I"/>
</dbReference>
<dbReference type="PROSITE" id="PS50932">
    <property type="entry name" value="HTH_LACI_2"/>
    <property type="match status" value="1"/>
</dbReference>
<dbReference type="Gene3D" id="3.40.50.2300">
    <property type="match status" value="2"/>
</dbReference>
<dbReference type="SUPFAM" id="SSF47413">
    <property type="entry name" value="lambda repressor-like DNA-binding domains"/>
    <property type="match status" value="1"/>
</dbReference>
<dbReference type="RefSeq" id="WP_139073528.1">
    <property type="nucleotide sequence ID" value="NZ_CP040899.1"/>
</dbReference>
<dbReference type="PROSITE" id="PS00356">
    <property type="entry name" value="HTH_LACI_1"/>
    <property type="match status" value="1"/>
</dbReference>
<keyword evidence="2" id="KW-0238">DNA-binding</keyword>
<evidence type="ECO:0000313" key="6">
    <source>
        <dbReference type="Proteomes" id="UP000313948"/>
    </source>
</evidence>
<proteinExistence type="predicted"/>
<dbReference type="InterPro" id="IPR000843">
    <property type="entry name" value="HTH_LacI"/>
</dbReference>
<dbReference type="PANTHER" id="PTHR30146">
    <property type="entry name" value="LACI-RELATED TRANSCRIPTIONAL REPRESSOR"/>
    <property type="match status" value="1"/>
</dbReference>
<evidence type="ECO:0000313" key="5">
    <source>
        <dbReference type="EMBL" id="QDB78561.1"/>
    </source>
</evidence>
<keyword evidence="1" id="KW-0805">Transcription regulation</keyword>
<evidence type="ECO:0000256" key="1">
    <source>
        <dbReference type="ARBA" id="ARBA00023015"/>
    </source>
</evidence>
<dbReference type="Proteomes" id="UP000313948">
    <property type="component" value="Chromosome"/>
</dbReference>
<evidence type="ECO:0000256" key="3">
    <source>
        <dbReference type="ARBA" id="ARBA00023163"/>
    </source>
</evidence>
<reference evidence="5 6" key="1">
    <citation type="submission" date="2019-05" db="EMBL/GenBank/DDBJ databases">
        <title>Georgenia *** sp. nov., and Georgenia *** sp. nov., isolated from the intestinal contents of plateau pika (Ochotona curzoniae) in the Qinghai-Tibet plateau of China.</title>
        <authorList>
            <person name="Tian Z."/>
        </authorList>
    </citation>
    <scope>NUCLEOTIDE SEQUENCE [LARGE SCALE GENOMIC DNA]</scope>
    <source>
        <strain evidence="5 6">Z294</strain>
    </source>
</reference>
<name>A0ABX5VLA3_9MICO</name>
<keyword evidence="6" id="KW-1185">Reference proteome</keyword>
<gene>
    <name evidence="5" type="ORF">FE251_03575</name>
</gene>
<dbReference type="Gene3D" id="1.10.260.40">
    <property type="entry name" value="lambda repressor-like DNA-binding domains"/>
    <property type="match status" value="1"/>
</dbReference>
<evidence type="ECO:0000259" key="4">
    <source>
        <dbReference type="PROSITE" id="PS50932"/>
    </source>
</evidence>
<protein>
    <submittedName>
        <fullName evidence="5">LacI family transcriptional regulator</fullName>
    </submittedName>
</protein>
<feature type="domain" description="HTH lacI-type" evidence="4">
    <location>
        <begin position="10"/>
        <end position="64"/>
    </location>
</feature>
<dbReference type="EMBL" id="CP040899">
    <property type="protein sequence ID" value="QDB78561.1"/>
    <property type="molecule type" value="Genomic_DNA"/>
</dbReference>
<evidence type="ECO:0000256" key="2">
    <source>
        <dbReference type="ARBA" id="ARBA00023125"/>
    </source>
</evidence>
<accession>A0ABX5VLA3</accession>
<dbReference type="SMART" id="SM00354">
    <property type="entry name" value="HTH_LACI"/>
    <property type="match status" value="1"/>
</dbReference>